<keyword evidence="2" id="KW-1185">Reference proteome</keyword>
<protein>
    <recommendedName>
        <fullName evidence="3">Rieske domain-containing protein</fullName>
    </recommendedName>
</protein>
<reference evidence="1 2" key="1">
    <citation type="submission" date="2011-12" db="EMBL/GenBank/DDBJ databases">
        <title>The Genome Sequence of Prevotella micans F0438.</title>
        <authorList>
            <consortium name="The Broad Institute Genome Sequencing Platform"/>
            <person name="Earl A."/>
            <person name="Ward D."/>
            <person name="Feldgarden M."/>
            <person name="Gevers D."/>
            <person name="Izard J."/>
            <person name="Baranova O.V."/>
            <person name="Blanton J.M."/>
            <person name="Wade W.G."/>
            <person name="Dewhirst F.E."/>
            <person name="Young S.K."/>
            <person name="Zeng Q."/>
            <person name="Gargeya S."/>
            <person name="Fitzgerald M."/>
            <person name="Haas B."/>
            <person name="Abouelleil A."/>
            <person name="Alvarado L."/>
            <person name="Arachchi H.M."/>
            <person name="Berlin A."/>
            <person name="Chapman S.B."/>
            <person name="Gearin G."/>
            <person name="Goldberg J."/>
            <person name="Griggs A."/>
            <person name="Gujja S."/>
            <person name="Hansen M."/>
            <person name="Heiman D."/>
            <person name="Howarth C."/>
            <person name="Larimer J."/>
            <person name="Lui A."/>
            <person name="MacDonald P.J.P."/>
            <person name="McCowen C."/>
            <person name="Montmayeur A."/>
            <person name="Murphy C."/>
            <person name="Neiman D."/>
            <person name="Pearson M."/>
            <person name="Priest M."/>
            <person name="Roberts A."/>
            <person name="Saif S."/>
            <person name="Shea T."/>
            <person name="Sisk P."/>
            <person name="Stolte C."/>
            <person name="Sykes S."/>
            <person name="Wortman J."/>
            <person name="Nusbaum C."/>
            <person name="Birren B."/>
        </authorList>
    </citation>
    <scope>NUCLEOTIDE SEQUENCE [LARGE SCALE GENOMIC DNA]</scope>
    <source>
        <strain evidence="1 2">F0438</strain>
    </source>
</reference>
<dbReference type="EMBL" id="AGWK01000057">
    <property type="protein sequence ID" value="EHO66096.1"/>
    <property type="molecule type" value="Genomic_DNA"/>
</dbReference>
<evidence type="ECO:0000313" key="1">
    <source>
        <dbReference type="EMBL" id="EHO66096.1"/>
    </source>
</evidence>
<gene>
    <name evidence="1" type="ORF">HMPREF9140_01967</name>
</gene>
<comment type="caution">
    <text evidence="1">The sequence shown here is derived from an EMBL/GenBank/DDBJ whole genome shotgun (WGS) entry which is preliminary data.</text>
</comment>
<dbReference type="PATRIC" id="fig|883158.3.peg.1970"/>
<dbReference type="eggNOG" id="ENOG5033DC5">
    <property type="taxonomic scope" value="Bacteria"/>
</dbReference>
<dbReference type="RefSeq" id="WP_006953621.1">
    <property type="nucleotide sequence ID" value="NZ_JH594523.1"/>
</dbReference>
<dbReference type="STRING" id="883158.HMPREF9140_01967"/>
<dbReference type="HOGENOM" id="CLU_120457_0_0_10"/>
<proteinExistence type="predicted"/>
<name>H1Q4X9_9BACT</name>
<dbReference type="Proteomes" id="UP000016023">
    <property type="component" value="Unassembled WGS sequence"/>
</dbReference>
<dbReference type="AlphaFoldDB" id="H1Q4X9"/>
<accession>H1Q4X9</accession>
<organism evidence="1 2">
    <name type="scientific">Prevotella micans F0438</name>
    <dbReference type="NCBI Taxonomy" id="883158"/>
    <lineage>
        <taxon>Bacteria</taxon>
        <taxon>Pseudomonadati</taxon>
        <taxon>Bacteroidota</taxon>
        <taxon>Bacteroidia</taxon>
        <taxon>Bacteroidales</taxon>
        <taxon>Prevotellaceae</taxon>
        <taxon>Prevotella</taxon>
    </lineage>
</organism>
<evidence type="ECO:0008006" key="3">
    <source>
        <dbReference type="Google" id="ProtNLM"/>
    </source>
</evidence>
<dbReference type="PROSITE" id="PS51257">
    <property type="entry name" value="PROKAR_LIPOPROTEIN"/>
    <property type="match status" value="1"/>
</dbReference>
<sequence>MKKITVFLLALTLLAGCGENSGYEFSDYHCNLVLDNSKHLDATLATAMDVFAPGVFCTIGYIYKGGNYYTFRNNHGLVSEKPFNGIDLRLQNNLRVGQNNGLIVGFGNLDNPPQFFAYDQQCPNCFSLNTIPMRSYPLVVDNLGIARCSNCRREYNLNTGGNIITGQRGRPLIRYRASTSGVHGILKVY</sequence>
<evidence type="ECO:0000313" key="2">
    <source>
        <dbReference type="Proteomes" id="UP000016023"/>
    </source>
</evidence>